<comment type="caution">
    <text evidence="3">The sequence shown here is derived from an EMBL/GenBank/DDBJ whole genome shotgun (WGS) entry which is preliminary data.</text>
</comment>
<dbReference type="EMBL" id="BKCJ010002106">
    <property type="protein sequence ID" value="GEU46293.1"/>
    <property type="molecule type" value="Genomic_DNA"/>
</dbReference>
<feature type="region of interest" description="Disordered" evidence="1">
    <location>
        <begin position="48"/>
        <end position="72"/>
    </location>
</feature>
<name>A0A6L2KA06_TANCI</name>
<protein>
    <submittedName>
        <fullName evidence="3">Putative retrotransposon Ty1-copia subclass protein</fullName>
    </submittedName>
</protein>
<evidence type="ECO:0000256" key="1">
    <source>
        <dbReference type="SAM" id="MobiDB-lite"/>
    </source>
</evidence>
<gene>
    <name evidence="3" type="ORF">Tci_018271</name>
</gene>
<dbReference type="InterPro" id="IPR013103">
    <property type="entry name" value="RVT_2"/>
</dbReference>
<organism evidence="3">
    <name type="scientific">Tanacetum cinerariifolium</name>
    <name type="common">Dalmatian daisy</name>
    <name type="synonym">Chrysanthemum cinerariifolium</name>
    <dbReference type="NCBI Taxonomy" id="118510"/>
    <lineage>
        <taxon>Eukaryota</taxon>
        <taxon>Viridiplantae</taxon>
        <taxon>Streptophyta</taxon>
        <taxon>Embryophyta</taxon>
        <taxon>Tracheophyta</taxon>
        <taxon>Spermatophyta</taxon>
        <taxon>Magnoliopsida</taxon>
        <taxon>eudicotyledons</taxon>
        <taxon>Gunneridae</taxon>
        <taxon>Pentapetalae</taxon>
        <taxon>asterids</taxon>
        <taxon>campanulids</taxon>
        <taxon>Asterales</taxon>
        <taxon>Asteraceae</taxon>
        <taxon>Asteroideae</taxon>
        <taxon>Anthemideae</taxon>
        <taxon>Anthemidinae</taxon>
        <taxon>Tanacetum</taxon>
    </lineage>
</organism>
<accession>A0A6L2KA06</accession>
<proteinExistence type="predicted"/>
<feature type="compositionally biased region" description="Basic and acidic residues" evidence="1">
    <location>
        <begin position="61"/>
        <end position="71"/>
    </location>
</feature>
<dbReference type="AlphaFoldDB" id="A0A6L2KA06"/>
<feature type="domain" description="Reverse transcriptase Ty1/copia-type" evidence="2">
    <location>
        <begin position="67"/>
        <end position="117"/>
    </location>
</feature>
<evidence type="ECO:0000259" key="2">
    <source>
        <dbReference type="Pfam" id="PF07727"/>
    </source>
</evidence>
<evidence type="ECO:0000313" key="3">
    <source>
        <dbReference type="EMBL" id="GEU46293.1"/>
    </source>
</evidence>
<sequence length="120" mass="13293">MGYYFYYSLENKIFVAPNAEFFENSLTLQEASGSHGLLEASGSDVGLELIQEDDTQPSENTSERHDEKNTDMDGSVYTFKACLVANGFTQTYELDYGETFSPVADIRAIRILLAIGADVL</sequence>
<dbReference type="Pfam" id="PF07727">
    <property type="entry name" value="RVT_2"/>
    <property type="match status" value="1"/>
</dbReference>
<reference evidence="3" key="1">
    <citation type="journal article" date="2019" name="Sci. Rep.">
        <title>Draft genome of Tanacetum cinerariifolium, the natural source of mosquito coil.</title>
        <authorList>
            <person name="Yamashiro T."/>
            <person name="Shiraishi A."/>
            <person name="Satake H."/>
            <person name="Nakayama K."/>
        </authorList>
    </citation>
    <scope>NUCLEOTIDE SEQUENCE</scope>
</reference>